<name>M2YLA6_PSEFD</name>
<dbReference type="EMBL" id="KB446563">
    <property type="protein sequence ID" value="EME78525.1"/>
    <property type="molecule type" value="Genomic_DNA"/>
</dbReference>
<dbReference type="AlphaFoldDB" id="M2YLA6"/>
<evidence type="ECO:0000313" key="1">
    <source>
        <dbReference type="EMBL" id="EME78525.1"/>
    </source>
</evidence>
<organism evidence="1 2">
    <name type="scientific">Pseudocercospora fijiensis (strain CIRAD86)</name>
    <name type="common">Black leaf streak disease fungus</name>
    <name type="synonym">Mycosphaerella fijiensis</name>
    <dbReference type="NCBI Taxonomy" id="383855"/>
    <lineage>
        <taxon>Eukaryota</taxon>
        <taxon>Fungi</taxon>
        <taxon>Dikarya</taxon>
        <taxon>Ascomycota</taxon>
        <taxon>Pezizomycotina</taxon>
        <taxon>Dothideomycetes</taxon>
        <taxon>Dothideomycetidae</taxon>
        <taxon>Mycosphaerellales</taxon>
        <taxon>Mycosphaerellaceae</taxon>
        <taxon>Pseudocercospora</taxon>
    </lineage>
</organism>
<proteinExistence type="predicted"/>
<dbReference type="KEGG" id="pfj:MYCFIDRAFT_178660"/>
<evidence type="ECO:0000313" key="2">
    <source>
        <dbReference type="Proteomes" id="UP000016932"/>
    </source>
</evidence>
<dbReference type="VEuPathDB" id="FungiDB:MYCFIDRAFT_178660"/>
<dbReference type="Proteomes" id="UP000016932">
    <property type="component" value="Unassembled WGS sequence"/>
</dbReference>
<dbReference type="RefSeq" id="XP_007930887.1">
    <property type="nucleotide sequence ID" value="XM_007932696.1"/>
</dbReference>
<keyword evidence="2" id="KW-1185">Reference proteome</keyword>
<gene>
    <name evidence="1" type="ORF">MYCFIDRAFT_178660</name>
</gene>
<sequence>MLIEVNVCLMAYESSVIAVRTHHNDNENNIEFSHQGQYLPHVHECDKLRLNAILLHLSFIFIDIACLINDLAHKNYNQAPNFAPIEVNQAKRPPAGTKPP</sequence>
<dbReference type="HOGENOM" id="CLU_2307251_0_0_1"/>
<dbReference type="GeneID" id="19333975"/>
<accession>M2YLA6</accession>
<protein>
    <submittedName>
        <fullName evidence="1">Uncharacterized protein</fullName>
    </submittedName>
</protein>
<reference evidence="1 2" key="1">
    <citation type="journal article" date="2012" name="PLoS Pathog.">
        <title>Diverse lifestyles and strategies of plant pathogenesis encoded in the genomes of eighteen Dothideomycetes fungi.</title>
        <authorList>
            <person name="Ohm R.A."/>
            <person name="Feau N."/>
            <person name="Henrissat B."/>
            <person name="Schoch C.L."/>
            <person name="Horwitz B.A."/>
            <person name="Barry K.W."/>
            <person name="Condon B.J."/>
            <person name="Copeland A.C."/>
            <person name="Dhillon B."/>
            <person name="Glaser F."/>
            <person name="Hesse C.N."/>
            <person name="Kosti I."/>
            <person name="LaButti K."/>
            <person name="Lindquist E.A."/>
            <person name="Lucas S."/>
            <person name="Salamov A.A."/>
            <person name="Bradshaw R.E."/>
            <person name="Ciuffetti L."/>
            <person name="Hamelin R.C."/>
            <person name="Kema G.H.J."/>
            <person name="Lawrence C."/>
            <person name="Scott J.A."/>
            <person name="Spatafora J.W."/>
            <person name="Turgeon B.G."/>
            <person name="de Wit P.J.G.M."/>
            <person name="Zhong S."/>
            <person name="Goodwin S.B."/>
            <person name="Grigoriev I.V."/>
        </authorList>
    </citation>
    <scope>NUCLEOTIDE SEQUENCE [LARGE SCALE GENOMIC DNA]</scope>
    <source>
        <strain evidence="1 2">CIRAD86</strain>
    </source>
</reference>